<dbReference type="PANTHER" id="PTHR11455">
    <property type="entry name" value="CRYPTOCHROME"/>
    <property type="match status" value="1"/>
</dbReference>
<evidence type="ECO:0000256" key="1">
    <source>
        <dbReference type="ARBA" id="ARBA00001932"/>
    </source>
</evidence>
<dbReference type="InterPro" id="IPR036134">
    <property type="entry name" value="Crypto/Photolyase_FAD-like_sf"/>
</dbReference>
<keyword evidence="3 5" id="KW-0274">FAD</keyword>
<dbReference type="InterPro" id="IPR018394">
    <property type="entry name" value="DNA_photolyase_1_CS_C"/>
</dbReference>
<evidence type="ECO:0000256" key="2">
    <source>
        <dbReference type="ARBA" id="ARBA00022630"/>
    </source>
</evidence>
<evidence type="ECO:0000313" key="9">
    <source>
        <dbReference type="EMBL" id="MBB5708766.1"/>
    </source>
</evidence>
<dbReference type="SUPFAM" id="SSF52425">
    <property type="entry name" value="Cryptochrome/photolyase, N-terminal domain"/>
    <property type="match status" value="1"/>
</dbReference>
<feature type="site" description="Electron transfer via tryptophanyl radical" evidence="6">
    <location>
        <position position="351"/>
    </location>
</feature>
<dbReference type="GO" id="GO:0003904">
    <property type="term" value="F:deoxyribodipyrimidine photo-lyase activity"/>
    <property type="evidence" value="ECO:0007669"/>
    <property type="project" value="UniProtKB-EC"/>
</dbReference>
<dbReference type="RefSeq" id="WP_184101781.1">
    <property type="nucleotide sequence ID" value="NZ_JACIJH010000028.1"/>
</dbReference>
<keyword evidence="10" id="KW-1185">Reference proteome</keyword>
<dbReference type="Gene3D" id="3.40.50.620">
    <property type="entry name" value="HUPs"/>
    <property type="match status" value="1"/>
</dbReference>
<dbReference type="PRINTS" id="PR00147">
    <property type="entry name" value="DNAPHOTLYASE"/>
</dbReference>
<dbReference type="InterPro" id="IPR005101">
    <property type="entry name" value="Cryptochr/Photolyase_FAD-bd"/>
</dbReference>
<comment type="similarity">
    <text evidence="7">Belongs to the DNA photolyase family.</text>
</comment>
<evidence type="ECO:0000259" key="8">
    <source>
        <dbReference type="PROSITE" id="PS51645"/>
    </source>
</evidence>
<comment type="caution">
    <text evidence="9">The sequence shown here is derived from an EMBL/GenBank/DDBJ whole genome shotgun (WGS) entry which is preliminary data.</text>
</comment>
<feature type="site" description="Electron transfer via tryptophanyl radical" evidence="6">
    <location>
        <position position="295"/>
    </location>
</feature>
<keyword evidence="2 5" id="KW-0285">Flavoprotein</keyword>
<gene>
    <name evidence="9" type="ORF">FHR21_004161</name>
</gene>
<dbReference type="Pfam" id="PF00875">
    <property type="entry name" value="DNA_photolyase"/>
    <property type="match status" value="1"/>
</dbReference>
<dbReference type="GO" id="GO:0009416">
    <property type="term" value="P:response to light stimulus"/>
    <property type="evidence" value="ECO:0007669"/>
    <property type="project" value="TreeGrafter"/>
</dbReference>
<evidence type="ECO:0000256" key="6">
    <source>
        <dbReference type="PIRSR" id="PIRSR602081-2"/>
    </source>
</evidence>
<protein>
    <submittedName>
        <fullName evidence="9">Deoxyribodipyrimidine photo-lyase</fullName>
        <ecNumber evidence="9">4.1.99.3</ecNumber>
    </submittedName>
</protein>
<dbReference type="InterPro" id="IPR014729">
    <property type="entry name" value="Rossmann-like_a/b/a_fold"/>
</dbReference>
<evidence type="ECO:0000256" key="7">
    <source>
        <dbReference type="RuleBase" id="RU004182"/>
    </source>
</evidence>
<evidence type="ECO:0000256" key="5">
    <source>
        <dbReference type="PIRSR" id="PIRSR602081-1"/>
    </source>
</evidence>
<dbReference type="GO" id="GO:0006139">
    <property type="term" value="P:nucleobase-containing compound metabolic process"/>
    <property type="evidence" value="ECO:0007669"/>
    <property type="project" value="UniProtKB-ARBA"/>
</dbReference>
<dbReference type="PROSITE" id="PS00691">
    <property type="entry name" value="DNA_PHOTOLYASES_1_2"/>
    <property type="match status" value="1"/>
</dbReference>
<feature type="binding site" evidence="5">
    <location>
        <begin position="229"/>
        <end position="233"/>
    </location>
    <ligand>
        <name>FAD</name>
        <dbReference type="ChEBI" id="CHEBI:57692"/>
    </ligand>
</feature>
<dbReference type="PROSITE" id="PS00394">
    <property type="entry name" value="DNA_PHOTOLYASES_1_1"/>
    <property type="match status" value="1"/>
</dbReference>
<comment type="cofactor">
    <cofactor evidence="5">
        <name>FAD</name>
        <dbReference type="ChEBI" id="CHEBI:57692"/>
    </cofactor>
    <text evidence="5">Binds 1 FAD per subunit.</text>
</comment>
<dbReference type="Gene3D" id="1.10.579.10">
    <property type="entry name" value="DNA Cyclobutane Dipyrimidine Photolyase, subunit A, domain 3"/>
    <property type="match status" value="1"/>
</dbReference>
<feature type="binding site" evidence="5">
    <location>
        <begin position="364"/>
        <end position="366"/>
    </location>
    <ligand>
        <name>FAD</name>
        <dbReference type="ChEBI" id="CHEBI:57692"/>
    </ligand>
</feature>
<dbReference type="EC" id="4.1.99.3" evidence="9"/>
<dbReference type="GO" id="GO:0071949">
    <property type="term" value="F:FAD binding"/>
    <property type="evidence" value="ECO:0007669"/>
    <property type="project" value="TreeGrafter"/>
</dbReference>
<dbReference type="PROSITE" id="PS51645">
    <property type="entry name" value="PHR_CRY_ALPHA_BETA"/>
    <property type="match status" value="1"/>
</dbReference>
<dbReference type="InterPro" id="IPR036155">
    <property type="entry name" value="Crypto/Photolyase_N_sf"/>
</dbReference>
<dbReference type="SUPFAM" id="SSF48173">
    <property type="entry name" value="Cryptochrome/photolyase FAD-binding domain"/>
    <property type="match status" value="1"/>
</dbReference>
<dbReference type="PANTHER" id="PTHR11455:SF9">
    <property type="entry name" value="CRYPTOCHROME CIRCADIAN CLOCK 5 ISOFORM X1"/>
    <property type="match status" value="1"/>
</dbReference>
<reference evidence="9 10" key="1">
    <citation type="submission" date="2020-08" db="EMBL/GenBank/DDBJ databases">
        <title>Genomic Encyclopedia of Type Strains, Phase IV (KMG-IV): sequencing the most valuable type-strain genomes for metagenomic binning, comparative biology and taxonomic classification.</title>
        <authorList>
            <person name="Goeker M."/>
        </authorList>
    </citation>
    <scope>NUCLEOTIDE SEQUENCE [LARGE SCALE GENOMIC DNA]</scope>
    <source>
        <strain evidence="9 10">DSM 27163</strain>
    </source>
</reference>
<dbReference type="GO" id="GO:0006950">
    <property type="term" value="P:response to stress"/>
    <property type="evidence" value="ECO:0007669"/>
    <property type="project" value="UniProtKB-ARBA"/>
</dbReference>
<dbReference type="InterPro" id="IPR002081">
    <property type="entry name" value="Cryptochrome/DNA_photolyase_1"/>
</dbReference>
<evidence type="ECO:0000256" key="4">
    <source>
        <dbReference type="ARBA" id="ARBA00022991"/>
    </source>
</evidence>
<organism evidence="9 10">
    <name type="scientific">Sphingopyxis panaciterrulae</name>
    <dbReference type="NCBI Taxonomy" id="462372"/>
    <lineage>
        <taxon>Bacteria</taxon>
        <taxon>Pseudomonadati</taxon>
        <taxon>Pseudomonadota</taxon>
        <taxon>Alphaproteobacteria</taxon>
        <taxon>Sphingomonadales</taxon>
        <taxon>Sphingomonadaceae</taxon>
        <taxon>Sphingopyxis</taxon>
    </lineage>
</organism>
<keyword evidence="4 7" id="KW-0157">Chromophore</keyword>
<feature type="domain" description="Photolyase/cryptochrome alpha/beta" evidence="8">
    <location>
        <begin position="2"/>
        <end position="125"/>
    </location>
</feature>
<name>A0A7W9EU62_9SPHN</name>
<feature type="binding site" evidence="5">
    <location>
        <position position="261"/>
    </location>
    <ligand>
        <name>FAD</name>
        <dbReference type="ChEBI" id="CHEBI:57692"/>
    </ligand>
</feature>
<dbReference type="InterPro" id="IPR006050">
    <property type="entry name" value="DNA_photolyase_N"/>
</dbReference>
<dbReference type="Gene3D" id="1.25.40.80">
    <property type="match status" value="1"/>
</dbReference>
<comment type="cofactor">
    <cofactor evidence="1">
        <name>(6R)-5,10-methylene-5,6,7,8-tetrahydrofolate</name>
        <dbReference type="ChEBI" id="CHEBI:15636"/>
    </cofactor>
</comment>
<evidence type="ECO:0000313" key="10">
    <source>
        <dbReference type="Proteomes" id="UP000537161"/>
    </source>
</evidence>
<dbReference type="EMBL" id="JACIJH010000028">
    <property type="protein sequence ID" value="MBB5708766.1"/>
    <property type="molecule type" value="Genomic_DNA"/>
</dbReference>
<proteinExistence type="inferred from homology"/>
<accession>A0A7W9EU62</accession>
<feature type="binding site" evidence="5">
    <location>
        <position position="217"/>
    </location>
    <ligand>
        <name>FAD</name>
        <dbReference type="ChEBI" id="CHEBI:57692"/>
    </ligand>
</feature>
<sequence>MPPAILWLRQDLRTTDHPALLAAIAEGPVIPLYILDDESPETRAIGGAQRWWLHHSLAALDASLRKRGSRLVLRRGAVAEIVESVAAEAGSTRVHATRCYEPWWRHCEEAIDARLELRLHDGNYLAPPESITNAQGARYRVFTPWYRALLERMPPALPHAAPDHIPPPRAWPASDNLADWGLTPTSPDWSSGFGEWHPGEKGAWRALRDWLPVAGDYKARRDYPSLTATSRLSPHLHFGEISPRSIWHALGERDDAGAETYRSELGWREHGINLLDQMPDYGDRNGRPTFDEFGWRSSPEADRDFTAWTRGRTGYPIVDAGMRELWNRGWMHNRVRMVTASFLVKHLLIDWRRGERWFWDTLLDADLASNAMNWQYVAGTGVDAPVFSRIMSPLLQSERFAMGDYVRTYVPELAHLSDAEIVAAHGQDVRVPEYPPPLVGHEAARARALAAWEALRG</sequence>
<dbReference type="Pfam" id="PF03441">
    <property type="entry name" value="FAD_binding_7"/>
    <property type="match status" value="1"/>
</dbReference>
<dbReference type="AlphaFoldDB" id="A0A7W9EU62"/>
<evidence type="ECO:0000256" key="3">
    <source>
        <dbReference type="ARBA" id="ARBA00022827"/>
    </source>
</evidence>
<keyword evidence="9" id="KW-0456">Lyase</keyword>
<dbReference type="GO" id="GO:0003677">
    <property type="term" value="F:DNA binding"/>
    <property type="evidence" value="ECO:0007669"/>
    <property type="project" value="TreeGrafter"/>
</dbReference>
<feature type="site" description="Electron transfer via tryptophanyl radical" evidence="6">
    <location>
        <position position="374"/>
    </location>
</feature>
<dbReference type="Proteomes" id="UP000537161">
    <property type="component" value="Unassembled WGS sequence"/>
</dbReference>